<keyword evidence="6" id="KW-0175">Coiled coil</keyword>
<dbReference type="PANTHER" id="PTHR43047:SF78">
    <property type="entry name" value="SENSORY_REGULATORY PROTEIN RPFC"/>
    <property type="match status" value="1"/>
</dbReference>
<sequence>MLKNCRLCWRITAAVFLSILFIEALILIPSYRNYEADRLGAAFAAADAALTASLVQAARPAGTGPSGKQGAAPREAAADILGVANISGLVFLDGKAEPLHRLGQPLPGPEGAALEGAVVQDGRARAAQLRRIEARGTYRLWVTVETPHLAGELFSFLLRIAALVAIVSIVVTVSTMLVLRWAVLKRLIELENAVCAASRDLPHAERYQVALAEEGPERRKDELGALVGGVNALLRSVSQSIAQIEHREQRLASLNASLENRVWERTAELEAAQKEAVAASNAKSAFLANMSHELRTPLNAIIGFSEVISDELLGPIQQPRYVEYARDILGSGQHLLSIINDVLDLSRIEANRAKLDLGTFDLNCVVREITRLLYIKAQERGVSLSKLLPERPTVLYADERLIKQTLLNLAANAINFTEEGGDVVIAVAPGPDHVHIEVRDSGIGIDKKDLENVIKPFRQVAHVEFRSHQGTGLGLPLSKRFVELHGGTFKITSELHVGTVVNMCLPRAAVQPEEGDMRREQGEEENAGSAQRETAPQGGDEAGAAALSRPAAIG</sequence>
<comment type="caution">
    <text evidence="10">The sequence shown here is derived from an EMBL/GenBank/DDBJ whole genome shotgun (WGS) entry which is preliminary data.</text>
</comment>
<dbReference type="RefSeq" id="WP_197052878.1">
    <property type="nucleotide sequence ID" value="NZ_BBIO01000007.1"/>
</dbReference>
<evidence type="ECO:0000259" key="9">
    <source>
        <dbReference type="PROSITE" id="PS50109"/>
    </source>
</evidence>
<evidence type="ECO:0000256" key="3">
    <source>
        <dbReference type="ARBA" id="ARBA00022553"/>
    </source>
</evidence>
<evidence type="ECO:0000256" key="5">
    <source>
        <dbReference type="ARBA" id="ARBA00022777"/>
    </source>
</evidence>
<keyword evidence="4" id="KW-0808">Transferase</keyword>
<keyword evidence="11" id="KW-1185">Reference proteome</keyword>
<dbReference type="GO" id="GO:0000155">
    <property type="term" value="F:phosphorelay sensor kinase activity"/>
    <property type="evidence" value="ECO:0007669"/>
    <property type="project" value="InterPro"/>
</dbReference>
<evidence type="ECO:0000256" key="1">
    <source>
        <dbReference type="ARBA" id="ARBA00000085"/>
    </source>
</evidence>
<evidence type="ECO:0000313" key="11">
    <source>
        <dbReference type="Proteomes" id="UP000028702"/>
    </source>
</evidence>
<dbReference type="SUPFAM" id="SSF47384">
    <property type="entry name" value="Homodimeric domain of signal transducing histidine kinase"/>
    <property type="match status" value="1"/>
</dbReference>
<dbReference type="STRING" id="1333998.M2A_1573"/>
<dbReference type="SMART" id="SM00387">
    <property type="entry name" value="HATPase_c"/>
    <property type="match status" value="1"/>
</dbReference>
<keyword evidence="8" id="KW-0472">Membrane</keyword>
<feature type="transmembrane region" description="Helical" evidence="8">
    <location>
        <begin position="156"/>
        <end position="179"/>
    </location>
</feature>
<dbReference type="Proteomes" id="UP000028702">
    <property type="component" value="Unassembled WGS sequence"/>
</dbReference>
<dbReference type="PANTHER" id="PTHR43047">
    <property type="entry name" value="TWO-COMPONENT HISTIDINE PROTEIN KINASE"/>
    <property type="match status" value="1"/>
</dbReference>
<feature type="transmembrane region" description="Helical" evidence="8">
    <location>
        <begin position="7"/>
        <end position="28"/>
    </location>
</feature>
<protein>
    <recommendedName>
        <fullName evidence="2">histidine kinase</fullName>
        <ecNumber evidence="2">2.7.13.3</ecNumber>
    </recommendedName>
</protein>
<name>A0A081BAK6_9HYPH</name>
<dbReference type="EMBL" id="BBIO01000007">
    <property type="protein sequence ID" value="GAK45074.1"/>
    <property type="molecule type" value="Genomic_DNA"/>
</dbReference>
<feature type="coiled-coil region" evidence="6">
    <location>
        <begin position="241"/>
        <end position="275"/>
    </location>
</feature>
<dbReference type="InterPro" id="IPR003594">
    <property type="entry name" value="HATPase_dom"/>
</dbReference>
<dbReference type="InterPro" id="IPR003661">
    <property type="entry name" value="HisK_dim/P_dom"/>
</dbReference>
<evidence type="ECO:0000256" key="4">
    <source>
        <dbReference type="ARBA" id="ARBA00022679"/>
    </source>
</evidence>
<feature type="domain" description="Histidine kinase" evidence="9">
    <location>
        <begin position="289"/>
        <end position="509"/>
    </location>
</feature>
<keyword evidence="8" id="KW-0812">Transmembrane</keyword>
<keyword evidence="3" id="KW-0597">Phosphoprotein</keyword>
<dbReference type="AlphaFoldDB" id="A0A081BAK6"/>
<dbReference type="PROSITE" id="PS50109">
    <property type="entry name" value="HIS_KIN"/>
    <property type="match status" value="1"/>
</dbReference>
<dbReference type="InterPro" id="IPR004358">
    <property type="entry name" value="Sig_transdc_His_kin-like_C"/>
</dbReference>
<evidence type="ECO:0000256" key="8">
    <source>
        <dbReference type="SAM" id="Phobius"/>
    </source>
</evidence>
<proteinExistence type="predicted"/>
<dbReference type="SUPFAM" id="SSF55874">
    <property type="entry name" value="ATPase domain of HSP90 chaperone/DNA topoisomerase II/histidine kinase"/>
    <property type="match status" value="1"/>
</dbReference>
<dbReference type="Pfam" id="PF02518">
    <property type="entry name" value="HATPase_c"/>
    <property type="match status" value="1"/>
</dbReference>
<keyword evidence="5" id="KW-0418">Kinase</keyword>
<accession>A0A081BAK6</accession>
<dbReference type="EC" id="2.7.13.3" evidence="2"/>
<evidence type="ECO:0000256" key="7">
    <source>
        <dbReference type="SAM" id="MobiDB-lite"/>
    </source>
</evidence>
<reference evidence="10 11" key="1">
    <citation type="submission" date="2014-07" db="EMBL/GenBank/DDBJ databases">
        <title>Tepidicaulis marinum gen. nov., sp. nov., a novel marine bacterium denitrifying nitrate to nitrous oxide strictly under microaerobic conditions.</title>
        <authorList>
            <person name="Takeuchi M."/>
            <person name="Yamagishi T."/>
            <person name="Kamagata Y."/>
            <person name="Oshima K."/>
            <person name="Hattori M."/>
            <person name="Katayama T."/>
            <person name="Hanada S."/>
            <person name="Tamaki H."/>
            <person name="Marumo K."/>
            <person name="Maeda H."/>
            <person name="Nedachi M."/>
            <person name="Iwasaki W."/>
            <person name="Suwa Y."/>
            <person name="Sakata S."/>
        </authorList>
    </citation>
    <scope>NUCLEOTIDE SEQUENCE [LARGE SCALE GENOMIC DNA]</scope>
    <source>
        <strain evidence="10 11">MA2</strain>
    </source>
</reference>
<keyword evidence="8" id="KW-1133">Transmembrane helix</keyword>
<dbReference type="eggNOG" id="COG2205">
    <property type="taxonomic scope" value="Bacteria"/>
</dbReference>
<evidence type="ECO:0000313" key="10">
    <source>
        <dbReference type="EMBL" id="GAK45074.1"/>
    </source>
</evidence>
<dbReference type="InterPro" id="IPR036890">
    <property type="entry name" value="HATPase_C_sf"/>
</dbReference>
<evidence type="ECO:0000256" key="6">
    <source>
        <dbReference type="SAM" id="Coils"/>
    </source>
</evidence>
<organism evidence="10 11">
    <name type="scientific">Tepidicaulis marinus</name>
    <dbReference type="NCBI Taxonomy" id="1333998"/>
    <lineage>
        <taxon>Bacteria</taxon>
        <taxon>Pseudomonadati</taxon>
        <taxon>Pseudomonadota</taxon>
        <taxon>Alphaproteobacteria</taxon>
        <taxon>Hyphomicrobiales</taxon>
        <taxon>Parvibaculaceae</taxon>
        <taxon>Tepidicaulis</taxon>
    </lineage>
</organism>
<evidence type="ECO:0000256" key="2">
    <source>
        <dbReference type="ARBA" id="ARBA00012438"/>
    </source>
</evidence>
<comment type="catalytic activity">
    <reaction evidence="1">
        <text>ATP + protein L-histidine = ADP + protein N-phospho-L-histidine.</text>
        <dbReference type="EC" id="2.7.13.3"/>
    </reaction>
</comment>
<dbReference type="Gene3D" id="1.10.287.130">
    <property type="match status" value="1"/>
</dbReference>
<dbReference type="SMART" id="SM00388">
    <property type="entry name" value="HisKA"/>
    <property type="match status" value="1"/>
</dbReference>
<dbReference type="InterPro" id="IPR036097">
    <property type="entry name" value="HisK_dim/P_sf"/>
</dbReference>
<dbReference type="Pfam" id="PF00512">
    <property type="entry name" value="HisKA"/>
    <property type="match status" value="1"/>
</dbReference>
<dbReference type="Gene3D" id="3.30.565.10">
    <property type="entry name" value="Histidine kinase-like ATPase, C-terminal domain"/>
    <property type="match status" value="1"/>
</dbReference>
<dbReference type="PRINTS" id="PR00344">
    <property type="entry name" value="BCTRLSENSOR"/>
</dbReference>
<feature type="region of interest" description="Disordered" evidence="7">
    <location>
        <begin position="511"/>
        <end position="554"/>
    </location>
</feature>
<dbReference type="InterPro" id="IPR005467">
    <property type="entry name" value="His_kinase_dom"/>
</dbReference>
<gene>
    <name evidence="10" type="ORF">M2A_1573</name>
</gene>
<dbReference type="CDD" id="cd00082">
    <property type="entry name" value="HisKA"/>
    <property type="match status" value="1"/>
</dbReference>